<dbReference type="RefSeq" id="WP_110517447.1">
    <property type="nucleotide sequence ID" value="NZ_PDOF01000001.1"/>
</dbReference>
<protein>
    <submittedName>
        <fullName evidence="1">Uncharacterized protein</fullName>
    </submittedName>
</protein>
<sequence>MKLSVISAGLDPLLLKQVEENRRVRGLPPLSAYQTLEQVMSLLGPREQRVLKKISKTPPGTKETVHFSSFLDKVAFQELEKAGLVFTIVHHCGEEEYIVPRESKNGVNLPVQEREQICYSHTFKMIKGLADELARPLPAGKNKETLSEQICRNFSINREQIEGLIRYRFDDLLEFSAGKKTPLINSVNFEEGGKPGAGVMDIGNMEWIVPLSLSPSALLEVFLWGEAEDCEEAVKSGAVKVAFSRESVKKARKAGRKTETFIQRFKEELSDIETFTFHLNRFLDLSAPAERVGVYEAYRFMDNGAKTAAKALFQEKDISFCEGMNNVIFVPSDSVPTAEKLLRKAGMLPAKEERAESGAAPDWHLSIGETKPETEDLGSLPRQWFSLTPYEPQMMLRFVRQACLLKVPLVFMGREKTVTVAEVMQLYVKGEPRAFFTSESGERVYIDEISSAALVSGDSVRKMICEGTL</sequence>
<dbReference type="Proteomes" id="UP000248066">
    <property type="component" value="Unassembled WGS sequence"/>
</dbReference>
<proteinExistence type="predicted"/>
<name>A0A2W0HD78_9BACI</name>
<dbReference type="AlphaFoldDB" id="A0A2W0HD78"/>
<dbReference type="EMBL" id="PDOF01000001">
    <property type="protein sequence ID" value="PYZ97900.1"/>
    <property type="molecule type" value="Genomic_DNA"/>
</dbReference>
<dbReference type="OrthoDB" id="2842798at2"/>
<keyword evidence="2" id="KW-1185">Reference proteome</keyword>
<comment type="caution">
    <text evidence="1">The sequence shown here is derived from an EMBL/GenBank/DDBJ whole genome shotgun (WGS) entry which is preliminary data.</text>
</comment>
<evidence type="ECO:0000313" key="1">
    <source>
        <dbReference type="EMBL" id="PYZ97900.1"/>
    </source>
</evidence>
<evidence type="ECO:0000313" key="2">
    <source>
        <dbReference type="Proteomes" id="UP000248066"/>
    </source>
</evidence>
<accession>A0A2W0HD78</accession>
<reference evidence="1 2" key="1">
    <citation type="submission" date="2017-10" db="EMBL/GenBank/DDBJ databases">
        <title>Bacillus sp. nov., a halophilic bacterium isolated from a Yangshapao Lake.</title>
        <authorList>
            <person name="Wang H."/>
        </authorList>
    </citation>
    <scope>NUCLEOTIDE SEQUENCE [LARGE SCALE GENOMIC DNA]</scope>
    <source>
        <strain evidence="1 2">YSP-3</strain>
    </source>
</reference>
<organism evidence="1 2">
    <name type="scientific">Alteribacter lacisalsi</name>
    <dbReference type="NCBI Taxonomy" id="2045244"/>
    <lineage>
        <taxon>Bacteria</taxon>
        <taxon>Bacillati</taxon>
        <taxon>Bacillota</taxon>
        <taxon>Bacilli</taxon>
        <taxon>Bacillales</taxon>
        <taxon>Bacillaceae</taxon>
        <taxon>Alteribacter</taxon>
    </lineage>
</organism>
<gene>
    <name evidence="1" type="ORF">CR205_04710</name>
</gene>